<gene>
    <name evidence="4" type="ORF">GCM10009676_41360</name>
</gene>
<feature type="chain" id="PRO_5046968473" evidence="3">
    <location>
        <begin position="21"/>
        <end position="324"/>
    </location>
</feature>
<feature type="compositionally biased region" description="Low complexity" evidence="1">
    <location>
        <begin position="163"/>
        <end position="196"/>
    </location>
</feature>
<protein>
    <submittedName>
        <fullName evidence="4">Uncharacterized protein</fullName>
    </submittedName>
</protein>
<name>A0ABP4H6P2_9PSEU</name>
<keyword evidence="2" id="KW-1133">Transmembrane helix</keyword>
<reference evidence="5" key="1">
    <citation type="journal article" date="2019" name="Int. J. Syst. Evol. Microbiol.">
        <title>The Global Catalogue of Microorganisms (GCM) 10K type strain sequencing project: providing services to taxonomists for standard genome sequencing and annotation.</title>
        <authorList>
            <consortium name="The Broad Institute Genomics Platform"/>
            <consortium name="The Broad Institute Genome Sequencing Center for Infectious Disease"/>
            <person name="Wu L."/>
            <person name="Ma J."/>
        </authorList>
    </citation>
    <scope>NUCLEOTIDE SEQUENCE [LARGE SCALE GENOMIC DNA]</scope>
    <source>
        <strain evidence="5">JCM 13023</strain>
    </source>
</reference>
<feature type="region of interest" description="Disordered" evidence="1">
    <location>
        <begin position="151"/>
        <end position="280"/>
    </location>
</feature>
<feature type="transmembrane region" description="Helical" evidence="2">
    <location>
        <begin position="298"/>
        <end position="319"/>
    </location>
</feature>
<dbReference type="Proteomes" id="UP001500653">
    <property type="component" value="Unassembled WGS sequence"/>
</dbReference>
<sequence length="324" mass="32577">MRTKTALTRAMGTAAATAVAAGLTAIAAPAANAETQTIVDSCTSTVSAPIDAKVLVDGAVLAGPVERGAEEADRFLQFTYPDRLADEISEHQLEVGTVPNKAATTIGGESVAAAVAEVLDGHWALGTKKERVLESIKNKVAGVCGMPVEATNYSAPTSSRPTQSPDQSSNPQQNGGSGGRQQQPQQSSQSGGEQRGAPATPDGPQGSGDAYAAPRDYSDLPEASVPTGGDAVPPDMRYSPQDGVPGAPDSPEYGVLSDGGIGEGGIGEGGKSGAGDVRNAGNADALAADDAAPNQVQLPMLLAVVALAGVTAALVRTWVLHKTT</sequence>
<dbReference type="EMBL" id="BAAALN010000018">
    <property type="protein sequence ID" value="GAA1250406.1"/>
    <property type="molecule type" value="Genomic_DNA"/>
</dbReference>
<accession>A0ABP4H6P2</accession>
<proteinExistence type="predicted"/>
<evidence type="ECO:0000256" key="3">
    <source>
        <dbReference type="SAM" id="SignalP"/>
    </source>
</evidence>
<keyword evidence="2" id="KW-0812">Transmembrane</keyword>
<keyword evidence="3" id="KW-0732">Signal</keyword>
<feature type="signal peptide" evidence="3">
    <location>
        <begin position="1"/>
        <end position="20"/>
    </location>
</feature>
<feature type="compositionally biased region" description="Gly residues" evidence="1">
    <location>
        <begin position="257"/>
        <end position="273"/>
    </location>
</feature>
<comment type="caution">
    <text evidence="4">The sequence shown here is derived from an EMBL/GenBank/DDBJ whole genome shotgun (WGS) entry which is preliminary data.</text>
</comment>
<organism evidence="4 5">
    <name type="scientific">Prauserella halophila</name>
    <dbReference type="NCBI Taxonomy" id="185641"/>
    <lineage>
        <taxon>Bacteria</taxon>
        <taxon>Bacillati</taxon>
        <taxon>Actinomycetota</taxon>
        <taxon>Actinomycetes</taxon>
        <taxon>Pseudonocardiales</taxon>
        <taxon>Pseudonocardiaceae</taxon>
        <taxon>Prauserella</taxon>
    </lineage>
</organism>
<feature type="compositionally biased region" description="Polar residues" evidence="1">
    <location>
        <begin position="151"/>
        <end position="162"/>
    </location>
</feature>
<dbReference type="RefSeq" id="WP_253864224.1">
    <property type="nucleotide sequence ID" value="NZ_BAAALN010000018.1"/>
</dbReference>
<evidence type="ECO:0000256" key="2">
    <source>
        <dbReference type="SAM" id="Phobius"/>
    </source>
</evidence>
<evidence type="ECO:0000313" key="4">
    <source>
        <dbReference type="EMBL" id="GAA1250406.1"/>
    </source>
</evidence>
<keyword evidence="5" id="KW-1185">Reference proteome</keyword>
<keyword evidence="2" id="KW-0472">Membrane</keyword>
<evidence type="ECO:0000313" key="5">
    <source>
        <dbReference type="Proteomes" id="UP001500653"/>
    </source>
</evidence>
<evidence type="ECO:0000256" key="1">
    <source>
        <dbReference type="SAM" id="MobiDB-lite"/>
    </source>
</evidence>